<feature type="compositionally biased region" description="Polar residues" evidence="1">
    <location>
        <begin position="101"/>
        <end position="121"/>
    </location>
</feature>
<name>A0ABR2ZQ61_9AGAR</name>
<feature type="region of interest" description="Disordered" evidence="1">
    <location>
        <begin position="84"/>
        <end position="121"/>
    </location>
</feature>
<organism evidence="2 3">
    <name type="scientific">Marasmius tenuissimus</name>
    <dbReference type="NCBI Taxonomy" id="585030"/>
    <lineage>
        <taxon>Eukaryota</taxon>
        <taxon>Fungi</taxon>
        <taxon>Dikarya</taxon>
        <taxon>Basidiomycota</taxon>
        <taxon>Agaricomycotina</taxon>
        <taxon>Agaricomycetes</taxon>
        <taxon>Agaricomycetidae</taxon>
        <taxon>Agaricales</taxon>
        <taxon>Marasmiineae</taxon>
        <taxon>Marasmiaceae</taxon>
        <taxon>Marasmius</taxon>
    </lineage>
</organism>
<dbReference type="Proteomes" id="UP001437256">
    <property type="component" value="Unassembled WGS sequence"/>
</dbReference>
<accession>A0ABR2ZQ61</accession>
<gene>
    <name evidence="2" type="ORF">AAF712_009255</name>
</gene>
<evidence type="ECO:0000256" key="1">
    <source>
        <dbReference type="SAM" id="MobiDB-lite"/>
    </source>
</evidence>
<keyword evidence="3" id="KW-1185">Reference proteome</keyword>
<comment type="caution">
    <text evidence="2">The sequence shown here is derived from an EMBL/GenBank/DDBJ whole genome shotgun (WGS) entry which is preliminary data.</text>
</comment>
<reference evidence="2 3" key="1">
    <citation type="submission" date="2024-05" db="EMBL/GenBank/DDBJ databases">
        <title>A draft genome resource for the thread blight pathogen Marasmius tenuissimus strain MS-2.</title>
        <authorList>
            <person name="Yulfo-Soto G.E."/>
            <person name="Baruah I.K."/>
            <person name="Amoako-Attah I."/>
            <person name="Bukari Y."/>
            <person name="Meinhardt L.W."/>
            <person name="Bailey B.A."/>
            <person name="Cohen S.P."/>
        </authorList>
    </citation>
    <scope>NUCLEOTIDE SEQUENCE [LARGE SCALE GENOMIC DNA]</scope>
    <source>
        <strain evidence="2 3">MS-2</strain>
    </source>
</reference>
<dbReference type="EMBL" id="JBBXMP010000073">
    <property type="protein sequence ID" value="KAL0063810.1"/>
    <property type="molecule type" value="Genomic_DNA"/>
</dbReference>
<feature type="region of interest" description="Disordered" evidence="1">
    <location>
        <begin position="18"/>
        <end position="50"/>
    </location>
</feature>
<sequence>MSGRFYDIFDGLLSSYGPPSSPSTGLAFTRGIRRGRDENDGEETTDGHYDLSGEALNSNLTRLMAAHPRPVAGSRRVYNSNFAVPNSSMAEPRGGEDSGPSGPSTLQQAHSSGSPSYVTGHSQCQPYIVQEPQYDQFSLPIGSEELGNPLCDAGGYRDFFQGYGRGGSETLVHTNRNMDYGYGASGWSGEGGNMMDAAGSIGSTASSSTQDLNDPNESRLDIFPSAFGNIGGGYHANTESTGLWNGWDQQMADLDEVLRSQGFDSISSQFQLPS</sequence>
<protein>
    <submittedName>
        <fullName evidence="2">Uncharacterized protein</fullName>
    </submittedName>
</protein>
<evidence type="ECO:0000313" key="2">
    <source>
        <dbReference type="EMBL" id="KAL0063810.1"/>
    </source>
</evidence>
<evidence type="ECO:0000313" key="3">
    <source>
        <dbReference type="Proteomes" id="UP001437256"/>
    </source>
</evidence>
<proteinExistence type="predicted"/>